<comment type="caution">
    <text evidence="2">The sequence shown here is derived from an EMBL/GenBank/DDBJ whole genome shotgun (WGS) entry which is preliminary data.</text>
</comment>
<protein>
    <submittedName>
        <fullName evidence="2">Uncharacterized protein</fullName>
    </submittedName>
</protein>
<feature type="compositionally biased region" description="Low complexity" evidence="1">
    <location>
        <begin position="241"/>
        <end position="256"/>
    </location>
</feature>
<name>A0A4R4YYU0_9ACTN</name>
<organism evidence="2 3">
    <name type="scientific">Kribbella antibiotica</name>
    <dbReference type="NCBI Taxonomy" id="190195"/>
    <lineage>
        <taxon>Bacteria</taxon>
        <taxon>Bacillati</taxon>
        <taxon>Actinomycetota</taxon>
        <taxon>Actinomycetes</taxon>
        <taxon>Propionibacteriales</taxon>
        <taxon>Kribbellaceae</taxon>
        <taxon>Kribbella</taxon>
    </lineage>
</organism>
<feature type="compositionally biased region" description="Basic and acidic residues" evidence="1">
    <location>
        <begin position="286"/>
        <end position="298"/>
    </location>
</feature>
<feature type="region of interest" description="Disordered" evidence="1">
    <location>
        <begin position="237"/>
        <end position="442"/>
    </location>
</feature>
<accession>A0A4R4YYU0</accession>
<evidence type="ECO:0000256" key="1">
    <source>
        <dbReference type="SAM" id="MobiDB-lite"/>
    </source>
</evidence>
<dbReference type="EMBL" id="SMKX01000119">
    <property type="protein sequence ID" value="TDD50708.1"/>
    <property type="molecule type" value="Genomic_DNA"/>
</dbReference>
<dbReference type="RefSeq" id="WP_132173711.1">
    <property type="nucleotide sequence ID" value="NZ_SMKX01000119.1"/>
</dbReference>
<feature type="compositionally biased region" description="Polar residues" evidence="1">
    <location>
        <begin position="425"/>
        <end position="442"/>
    </location>
</feature>
<dbReference type="OrthoDB" id="3831553at2"/>
<keyword evidence="3" id="KW-1185">Reference proteome</keyword>
<dbReference type="AlphaFoldDB" id="A0A4R4YYU0"/>
<reference evidence="2 3" key="1">
    <citation type="submission" date="2019-03" db="EMBL/GenBank/DDBJ databases">
        <title>Draft genome sequences of novel Actinobacteria.</title>
        <authorList>
            <person name="Sahin N."/>
            <person name="Ay H."/>
            <person name="Saygin H."/>
        </authorList>
    </citation>
    <scope>NUCLEOTIDE SEQUENCE [LARGE SCALE GENOMIC DNA]</scope>
    <source>
        <strain evidence="2 3">JCM 13523</strain>
    </source>
</reference>
<dbReference type="Proteomes" id="UP000295124">
    <property type="component" value="Unassembled WGS sequence"/>
</dbReference>
<evidence type="ECO:0000313" key="3">
    <source>
        <dbReference type="Proteomes" id="UP000295124"/>
    </source>
</evidence>
<proteinExistence type="predicted"/>
<sequence>MSENPPEFTRPQLRRLNREYRKAGRQGTKDLKAAFAMARKDVKNMDPALREGIGRANLSVGDLSAMAQRSVSGVHSGNARAELGALGRAAQDRGTGPRNQSTSLVGMLSNAVSRWSDMRRGTKMLKAAYAQAAKDAKTMDPVVRAQVGHSTMTRGDLGYLAQQNLTQALQSPGEFQTGPGLSAEQLGPQQESFAPQQSAEQLQAYQQAQRMEAIRSEIGQLRERITGLEQQLATLEAAGNQQQQPEVQSPEVQQPEAPSAETQSPTAEQPAVEQPAAQSPAAEQHVGQHEVVPTDRAEAQQWAESATGEQPTQQPAQPEAQQPGEPQSPQQPAVQGESAQPRGTAQPVFQAAGEQPTTQPGQPGRPAVEQPAFQAAGEQPNEAARKAEATRAAAAAFDGTAGVRPSTPELAAKTAQADPNKADRSTGQTTHQKNDPNGRTSR</sequence>
<evidence type="ECO:0000313" key="2">
    <source>
        <dbReference type="EMBL" id="TDD50708.1"/>
    </source>
</evidence>
<gene>
    <name evidence="2" type="ORF">E1263_30745</name>
</gene>
<feature type="compositionally biased region" description="Low complexity" evidence="1">
    <location>
        <begin position="355"/>
        <end position="364"/>
    </location>
</feature>
<feature type="region of interest" description="Disordered" evidence="1">
    <location>
        <begin position="171"/>
        <end position="198"/>
    </location>
</feature>
<feature type="compositionally biased region" description="Low complexity" evidence="1">
    <location>
        <begin position="267"/>
        <end position="284"/>
    </location>
</feature>
<feature type="compositionally biased region" description="Low complexity" evidence="1">
    <location>
        <begin position="306"/>
        <end position="333"/>
    </location>
</feature>